<dbReference type="InterPro" id="IPR025403">
    <property type="entry name" value="TgpA-like_C"/>
</dbReference>
<dbReference type="Pfam" id="PF13559">
    <property type="entry name" value="DUF4129"/>
    <property type="match status" value="1"/>
</dbReference>
<protein>
    <submittedName>
        <fullName evidence="3">DUF4129 domain-containing protein</fullName>
    </submittedName>
</protein>
<keyword evidence="1" id="KW-0472">Membrane</keyword>
<dbReference type="Proteomes" id="UP000269438">
    <property type="component" value="Unassembled WGS sequence"/>
</dbReference>
<feature type="domain" description="Protein-glutamine gamma-glutamyltransferase-like C-terminal" evidence="2">
    <location>
        <begin position="132"/>
        <end position="198"/>
    </location>
</feature>
<dbReference type="RefSeq" id="WP_121689224.1">
    <property type="nucleotide sequence ID" value="NZ_RCUY01000014.1"/>
</dbReference>
<keyword evidence="1" id="KW-0812">Transmembrane</keyword>
<reference evidence="3 4" key="1">
    <citation type="submission" date="2018-10" db="EMBL/GenBank/DDBJ databases">
        <authorList>
            <person name="Li J."/>
        </authorList>
    </citation>
    <scope>NUCLEOTIDE SEQUENCE [LARGE SCALE GENOMIC DNA]</scope>
    <source>
        <strain evidence="3 4">JCM 11654</strain>
    </source>
</reference>
<keyword evidence="1" id="KW-1133">Transmembrane helix</keyword>
<dbReference type="AlphaFoldDB" id="A0A3L7AI91"/>
<accession>A0A3L7AI91</accession>
<sequence length="219" mass="23727">MSVRFAEPPLTPDVPEAQDWLSNELAKPEYAAATPNLFDRLVNQFLQWLGRLFSGNIDGPGDWVPVLLLLLVAAAVIAVVLIWGRPRLNRARTASVQALFGERDTRSAAEIRAAAARAAGAGDYNLAVLEGYRALCRDLDERTIIALDPGSTAHQAAMAAGHAFPEFGGVLAQTANDFDAVRYLSVPASAEQWERIRSTDYDLRAQRPVLAGVGEGMRT</sequence>
<comment type="caution">
    <text evidence="3">The sequence shown here is derived from an EMBL/GenBank/DDBJ whole genome shotgun (WGS) entry which is preliminary data.</text>
</comment>
<keyword evidence="4" id="KW-1185">Reference proteome</keyword>
<organism evidence="3 4">
    <name type="scientific">Mycetocola lacteus</name>
    <dbReference type="NCBI Taxonomy" id="76637"/>
    <lineage>
        <taxon>Bacteria</taxon>
        <taxon>Bacillati</taxon>
        <taxon>Actinomycetota</taxon>
        <taxon>Actinomycetes</taxon>
        <taxon>Micrococcales</taxon>
        <taxon>Microbacteriaceae</taxon>
        <taxon>Mycetocola</taxon>
    </lineage>
</organism>
<evidence type="ECO:0000313" key="4">
    <source>
        <dbReference type="Proteomes" id="UP000269438"/>
    </source>
</evidence>
<evidence type="ECO:0000259" key="2">
    <source>
        <dbReference type="Pfam" id="PF13559"/>
    </source>
</evidence>
<dbReference type="OrthoDB" id="3389322at2"/>
<dbReference type="EMBL" id="RCUY01000014">
    <property type="protein sequence ID" value="RLP79774.1"/>
    <property type="molecule type" value="Genomic_DNA"/>
</dbReference>
<feature type="transmembrane region" description="Helical" evidence="1">
    <location>
        <begin position="63"/>
        <end position="83"/>
    </location>
</feature>
<evidence type="ECO:0000256" key="1">
    <source>
        <dbReference type="SAM" id="Phobius"/>
    </source>
</evidence>
<name>A0A3L7AI91_9MICO</name>
<proteinExistence type="predicted"/>
<evidence type="ECO:0000313" key="3">
    <source>
        <dbReference type="EMBL" id="RLP79774.1"/>
    </source>
</evidence>
<gene>
    <name evidence="3" type="ORF">D9V34_14585</name>
</gene>